<dbReference type="PANTHER" id="PTHR11920">
    <property type="entry name" value="GUANYLYL CYCLASE"/>
    <property type="match status" value="1"/>
</dbReference>
<keyword evidence="9" id="KW-1185">Reference proteome</keyword>
<dbReference type="RefSeq" id="XP_006825618.1">
    <property type="nucleotide sequence ID" value="XM_006825555.1"/>
</dbReference>
<evidence type="ECO:0000256" key="4">
    <source>
        <dbReference type="ARBA" id="ARBA00022989"/>
    </source>
</evidence>
<dbReference type="InterPro" id="IPR029787">
    <property type="entry name" value="Nucleotide_cyclase"/>
</dbReference>
<dbReference type="SMART" id="SM00044">
    <property type="entry name" value="CYCc"/>
    <property type="match status" value="1"/>
</dbReference>
<proteinExistence type="inferred from homology"/>
<keyword evidence="5" id="KW-0472">Membrane</keyword>
<dbReference type="GeneID" id="100370187"/>
<evidence type="ECO:0000313" key="9">
    <source>
        <dbReference type="Proteomes" id="UP000694865"/>
    </source>
</evidence>
<organism evidence="9 10">
    <name type="scientific">Saccoglossus kowalevskii</name>
    <name type="common">Acorn worm</name>
    <dbReference type="NCBI Taxonomy" id="10224"/>
    <lineage>
        <taxon>Eukaryota</taxon>
        <taxon>Metazoa</taxon>
        <taxon>Hemichordata</taxon>
        <taxon>Enteropneusta</taxon>
        <taxon>Harrimaniidae</taxon>
        <taxon>Saccoglossus</taxon>
    </lineage>
</organism>
<dbReference type="InterPro" id="IPR001054">
    <property type="entry name" value="A/G_cyclase"/>
</dbReference>
<evidence type="ECO:0000256" key="3">
    <source>
        <dbReference type="ARBA" id="ARBA00022741"/>
    </source>
</evidence>
<reference evidence="10" key="1">
    <citation type="submission" date="2025-08" db="UniProtKB">
        <authorList>
            <consortium name="RefSeq"/>
        </authorList>
    </citation>
    <scope>IDENTIFICATION</scope>
    <source>
        <tissue evidence="10">Testes</tissue>
    </source>
</reference>
<evidence type="ECO:0000256" key="7">
    <source>
        <dbReference type="RuleBase" id="RU000405"/>
    </source>
</evidence>
<keyword evidence="3" id="KW-0547">Nucleotide-binding</keyword>
<protein>
    <submittedName>
        <fullName evidence="10">Atrial natriuretic peptide receptor 1-like</fullName>
    </submittedName>
</protein>
<dbReference type="Pfam" id="PF00211">
    <property type="entry name" value="Guanylate_cyc"/>
    <property type="match status" value="1"/>
</dbReference>
<evidence type="ECO:0000256" key="2">
    <source>
        <dbReference type="ARBA" id="ARBA00022692"/>
    </source>
</evidence>
<sequence length="204" mass="22856">MLDRWMVTYANYTFAIFPQLPRVVDLLNNLYTSFDKRIDMYDVYKVETIGDAYMVVSGLPHRNGIKHAPEIAILAIDLLISIQDFSVPHLPEERLLLRIGVHSGSCVAGVVGAKMPRYCLFGDTVNTASRMESTGRPLQIHISEDSKELLDTFGGFMLEERGVLEVKGKGNMRTYWLIGKRGEHTTSAIEVISSATNPYVVEDS</sequence>
<evidence type="ECO:0000256" key="5">
    <source>
        <dbReference type="ARBA" id="ARBA00023136"/>
    </source>
</evidence>
<keyword evidence="4" id="KW-1133">Transmembrane helix</keyword>
<dbReference type="Proteomes" id="UP000694865">
    <property type="component" value="Unplaced"/>
</dbReference>
<feature type="domain" description="Guanylate cyclase" evidence="8">
    <location>
        <begin position="22"/>
        <end position="132"/>
    </location>
</feature>
<dbReference type="SUPFAM" id="SSF55073">
    <property type="entry name" value="Nucleotide cyclase"/>
    <property type="match status" value="1"/>
</dbReference>
<comment type="similarity">
    <text evidence="7">Belongs to the adenylyl cyclase class-4/guanylyl cyclase family.</text>
</comment>
<comment type="subcellular location">
    <subcellularLocation>
        <location evidence="1">Membrane</location>
    </subcellularLocation>
</comment>
<evidence type="ECO:0000259" key="8">
    <source>
        <dbReference type="PROSITE" id="PS50125"/>
    </source>
</evidence>
<evidence type="ECO:0000313" key="10">
    <source>
        <dbReference type="RefSeq" id="XP_006825618.1"/>
    </source>
</evidence>
<dbReference type="PANTHER" id="PTHR11920:SF499">
    <property type="entry name" value="GUANYLATE CYCLASE DOMAIN-CONTAINING PROTEIN"/>
    <property type="match status" value="1"/>
</dbReference>
<dbReference type="PROSITE" id="PS50125">
    <property type="entry name" value="GUANYLATE_CYCLASE_2"/>
    <property type="match status" value="1"/>
</dbReference>
<gene>
    <name evidence="10" type="primary">LOC100370187</name>
</gene>
<keyword evidence="2" id="KW-0812">Transmembrane</keyword>
<dbReference type="InterPro" id="IPR050401">
    <property type="entry name" value="Cyclic_nucleotide_synthase"/>
</dbReference>
<dbReference type="CDD" id="cd07302">
    <property type="entry name" value="CHD"/>
    <property type="match status" value="1"/>
</dbReference>
<evidence type="ECO:0000256" key="6">
    <source>
        <dbReference type="ARBA" id="ARBA00023239"/>
    </source>
</evidence>
<dbReference type="InterPro" id="IPR018297">
    <property type="entry name" value="A/G_cyclase_CS"/>
</dbReference>
<name>A0ABM0N027_SACKO</name>
<accession>A0ABM0N027</accession>
<keyword evidence="6 7" id="KW-0456">Lyase</keyword>
<dbReference type="PROSITE" id="PS00452">
    <property type="entry name" value="GUANYLATE_CYCLASE_1"/>
    <property type="match status" value="1"/>
</dbReference>
<evidence type="ECO:0000256" key="1">
    <source>
        <dbReference type="ARBA" id="ARBA00004370"/>
    </source>
</evidence>
<dbReference type="Gene3D" id="3.30.70.1230">
    <property type="entry name" value="Nucleotide cyclase"/>
    <property type="match status" value="1"/>
</dbReference>